<organism evidence="3 4">
    <name type="scientific">Saccharothrix saharensis</name>
    <dbReference type="NCBI Taxonomy" id="571190"/>
    <lineage>
        <taxon>Bacteria</taxon>
        <taxon>Bacillati</taxon>
        <taxon>Actinomycetota</taxon>
        <taxon>Actinomycetes</taxon>
        <taxon>Pseudonocardiales</taxon>
        <taxon>Pseudonocardiaceae</taxon>
        <taxon>Saccharothrix</taxon>
    </lineage>
</organism>
<reference evidence="3 4" key="1">
    <citation type="submission" date="2019-06" db="EMBL/GenBank/DDBJ databases">
        <title>Sequencing the genomes of 1000 actinobacteria strains.</title>
        <authorList>
            <person name="Klenk H.-P."/>
        </authorList>
    </citation>
    <scope>NUCLEOTIDE SEQUENCE [LARGE SCALE GENOMIC DNA]</scope>
    <source>
        <strain evidence="3 4">DSM 45456</strain>
    </source>
</reference>
<dbReference type="OrthoDB" id="3690716at2"/>
<feature type="compositionally biased region" description="Pro residues" evidence="1">
    <location>
        <begin position="99"/>
        <end position="108"/>
    </location>
</feature>
<evidence type="ECO:0000313" key="4">
    <source>
        <dbReference type="Proteomes" id="UP000316628"/>
    </source>
</evidence>
<protein>
    <submittedName>
        <fullName evidence="3">Uncharacterized protein</fullName>
    </submittedName>
</protein>
<keyword evidence="2" id="KW-1133">Transmembrane helix</keyword>
<dbReference type="Proteomes" id="UP000316628">
    <property type="component" value="Unassembled WGS sequence"/>
</dbReference>
<feature type="region of interest" description="Disordered" evidence="1">
    <location>
        <begin position="1"/>
        <end position="111"/>
    </location>
</feature>
<gene>
    <name evidence="3" type="ORF">FHX81_3986</name>
</gene>
<evidence type="ECO:0000256" key="1">
    <source>
        <dbReference type="SAM" id="MobiDB-lite"/>
    </source>
</evidence>
<dbReference type="EMBL" id="VFPP01000001">
    <property type="protein sequence ID" value="TQM81617.1"/>
    <property type="molecule type" value="Genomic_DNA"/>
</dbReference>
<sequence>MDDSGTGRTGHDGTQPPPPPPVFPDPLAGLVTGEQPYRAPDQVVPVVVPPPAPDPEGVAPPRATARRSAPPRPVQHVQGQPAVPGSRARPAPRQAQQPVVPPTAPPGPKKGKAGLIGCLVVLAALSGLLFNVVREIIEAVVDLLR</sequence>
<accession>A0A543JFJ5</accession>
<feature type="transmembrane region" description="Helical" evidence="2">
    <location>
        <begin position="113"/>
        <end position="133"/>
    </location>
</feature>
<feature type="compositionally biased region" description="Pro residues" evidence="1">
    <location>
        <begin position="15"/>
        <end position="24"/>
    </location>
</feature>
<feature type="compositionally biased region" description="Low complexity" evidence="1">
    <location>
        <begin position="55"/>
        <end position="68"/>
    </location>
</feature>
<name>A0A543JFJ5_9PSEU</name>
<evidence type="ECO:0000256" key="2">
    <source>
        <dbReference type="SAM" id="Phobius"/>
    </source>
</evidence>
<proteinExistence type="predicted"/>
<dbReference type="RefSeq" id="WP_141979554.1">
    <property type="nucleotide sequence ID" value="NZ_VFPP01000001.1"/>
</dbReference>
<keyword evidence="2" id="KW-0472">Membrane</keyword>
<comment type="caution">
    <text evidence="3">The sequence shown here is derived from an EMBL/GenBank/DDBJ whole genome shotgun (WGS) entry which is preliminary data.</text>
</comment>
<keyword evidence="4" id="KW-1185">Reference proteome</keyword>
<dbReference type="AlphaFoldDB" id="A0A543JFJ5"/>
<keyword evidence="2" id="KW-0812">Transmembrane</keyword>
<evidence type="ECO:0000313" key="3">
    <source>
        <dbReference type="EMBL" id="TQM81617.1"/>
    </source>
</evidence>
<feature type="compositionally biased region" description="Low complexity" evidence="1">
    <location>
        <begin position="87"/>
        <end position="98"/>
    </location>
</feature>